<dbReference type="EMBL" id="JAPWTJ010000517">
    <property type="protein sequence ID" value="KAJ8977709.1"/>
    <property type="molecule type" value="Genomic_DNA"/>
</dbReference>
<protein>
    <recommendedName>
        <fullName evidence="4">Chromo domain-containing protein</fullName>
    </recommendedName>
</protein>
<dbReference type="InterPro" id="IPR000953">
    <property type="entry name" value="Chromo/chromo_shadow_dom"/>
</dbReference>
<dbReference type="PRINTS" id="PR00504">
    <property type="entry name" value="CHROMODOMAIN"/>
</dbReference>
<evidence type="ECO:0000313" key="6">
    <source>
        <dbReference type="Proteomes" id="UP001162164"/>
    </source>
</evidence>
<dbReference type="PANTHER" id="PTHR22812">
    <property type="entry name" value="CHROMOBOX PROTEIN"/>
    <property type="match status" value="1"/>
</dbReference>
<dbReference type="PROSITE" id="PS50013">
    <property type="entry name" value="CHROMO_2"/>
    <property type="match status" value="1"/>
</dbReference>
<keyword evidence="2" id="KW-0539">Nucleus</keyword>
<evidence type="ECO:0000259" key="4">
    <source>
        <dbReference type="PROSITE" id="PS50013"/>
    </source>
</evidence>
<accession>A0ABQ9JJB8</accession>
<dbReference type="Pfam" id="PF00385">
    <property type="entry name" value="Chromo"/>
    <property type="match status" value="1"/>
</dbReference>
<dbReference type="SMART" id="SM00298">
    <property type="entry name" value="CHROMO"/>
    <property type="match status" value="1"/>
</dbReference>
<comment type="caution">
    <text evidence="5">The sequence shown here is derived from an EMBL/GenBank/DDBJ whole genome shotgun (WGS) entry which is preliminary data.</text>
</comment>
<organism evidence="5 6">
    <name type="scientific">Molorchus minor</name>
    <dbReference type="NCBI Taxonomy" id="1323400"/>
    <lineage>
        <taxon>Eukaryota</taxon>
        <taxon>Metazoa</taxon>
        <taxon>Ecdysozoa</taxon>
        <taxon>Arthropoda</taxon>
        <taxon>Hexapoda</taxon>
        <taxon>Insecta</taxon>
        <taxon>Pterygota</taxon>
        <taxon>Neoptera</taxon>
        <taxon>Endopterygota</taxon>
        <taxon>Coleoptera</taxon>
        <taxon>Polyphaga</taxon>
        <taxon>Cucujiformia</taxon>
        <taxon>Chrysomeloidea</taxon>
        <taxon>Cerambycidae</taxon>
        <taxon>Lamiinae</taxon>
        <taxon>Monochamini</taxon>
        <taxon>Molorchus</taxon>
    </lineage>
</organism>
<dbReference type="PROSITE" id="PS00598">
    <property type="entry name" value="CHROMO_1"/>
    <property type="match status" value="1"/>
</dbReference>
<dbReference type="InterPro" id="IPR016197">
    <property type="entry name" value="Chromo-like_dom_sf"/>
</dbReference>
<comment type="subcellular location">
    <subcellularLocation>
        <location evidence="1">Nucleus</location>
    </subcellularLocation>
</comment>
<proteinExistence type="predicted"/>
<evidence type="ECO:0000313" key="5">
    <source>
        <dbReference type="EMBL" id="KAJ8977709.1"/>
    </source>
</evidence>
<dbReference type="InterPro" id="IPR017984">
    <property type="entry name" value="Chromo_dom_subgr"/>
</dbReference>
<feature type="region of interest" description="Disordered" evidence="3">
    <location>
        <begin position="402"/>
        <end position="424"/>
    </location>
</feature>
<feature type="region of interest" description="Disordered" evidence="3">
    <location>
        <begin position="202"/>
        <end position="231"/>
    </location>
</feature>
<dbReference type="InterPro" id="IPR023780">
    <property type="entry name" value="Chromo_domain"/>
</dbReference>
<dbReference type="Proteomes" id="UP001162164">
    <property type="component" value="Unassembled WGS sequence"/>
</dbReference>
<name>A0ABQ9JJB8_9CUCU</name>
<dbReference type="InterPro" id="IPR051219">
    <property type="entry name" value="Heterochromatin_chromo-domain"/>
</dbReference>
<gene>
    <name evidence="5" type="ORF">NQ317_005442</name>
</gene>
<evidence type="ECO:0000256" key="2">
    <source>
        <dbReference type="ARBA" id="ARBA00023242"/>
    </source>
</evidence>
<dbReference type="Gene3D" id="2.40.50.40">
    <property type="match status" value="1"/>
</dbReference>
<evidence type="ECO:0000256" key="1">
    <source>
        <dbReference type="ARBA" id="ARBA00004123"/>
    </source>
</evidence>
<dbReference type="CDD" id="cd18631">
    <property type="entry name" value="CD_HP1_like"/>
    <property type="match status" value="1"/>
</dbReference>
<feature type="domain" description="Chromo" evidence="4">
    <location>
        <begin position="352"/>
        <end position="410"/>
    </location>
</feature>
<sequence>MAYRSNCALTRSEYTLTATLTRVVASLFFLSVMSSFSVPDRLVCSPPAISPGINDRKNVPFASDSDGDLRFGSASYLLPGHSATIDRPQYEPPANGPDQRYSSLPAIATFSDQKDLSGPTSQQHGTQGIRRKKKVSPAKQAYNNRRAAAHHQRLAAAAKAATNLLPPAPAEIPSQQRPNNPRARGKLFRLITSLLGFFRSKRECQQGKPGPVSNQETPNDEEQNSALPACFSPPSTDPIADLYDNIENSMKFSRLEEPRILLIVLRHLIRNLHPSGSKVLFPLPEDFDRMQLRSVALPSDPDALLDLTTRAYARRGETFNIDQTYRHFVAAHARGKEEVDQPAQPASAPEEYSVEKILDKRTRNAKTEYLLKWKGYNEEDNTWEPEENLDCPDLIAAFEAQFEMTSSSNSEDPDKSKRKKYYGR</sequence>
<evidence type="ECO:0000256" key="3">
    <source>
        <dbReference type="SAM" id="MobiDB-lite"/>
    </source>
</evidence>
<dbReference type="SUPFAM" id="SSF54160">
    <property type="entry name" value="Chromo domain-like"/>
    <property type="match status" value="1"/>
</dbReference>
<feature type="region of interest" description="Disordered" evidence="3">
    <location>
        <begin position="82"/>
        <end position="145"/>
    </location>
</feature>
<reference evidence="5" key="1">
    <citation type="journal article" date="2023" name="Insect Mol. Biol.">
        <title>Genome sequencing provides insights into the evolution of gene families encoding plant cell wall-degrading enzymes in longhorned beetles.</title>
        <authorList>
            <person name="Shin N.R."/>
            <person name="Okamura Y."/>
            <person name="Kirsch R."/>
            <person name="Pauchet Y."/>
        </authorList>
    </citation>
    <scope>NUCLEOTIDE SEQUENCE</scope>
    <source>
        <strain evidence="5">MMC_N1</strain>
    </source>
</reference>
<dbReference type="InterPro" id="IPR023779">
    <property type="entry name" value="Chromodomain_CS"/>
</dbReference>
<keyword evidence="6" id="KW-1185">Reference proteome</keyword>